<evidence type="ECO:0000256" key="1">
    <source>
        <dbReference type="SAM" id="MobiDB-lite"/>
    </source>
</evidence>
<reference evidence="2 3" key="1">
    <citation type="submission" date="2018-07" db="EMBL/GenBank/DDBJ databases">
        <title>The genomes of Aspergillus section Nigri reveals drivers in fungal speciation.</title>
        <authorList>
            <consortium name="DOE Joint Genome Institute"/>
            <person name="Vesth T.C."/>
            <person name="Nybo J."/>
            <person name="Theobald S."/>
            <person name="Brandl J."/>
            <person name="Frisvad J.C."/>
            <person name="Nielsen K.F."/>
            <person name="Lyhne E.K."/>
            <person name="Kogle M.E."/>
            <person name="Kuo A."/>
            <person name="Riley R."/>
            <person name="Clum A."/>
            <person name="Nolan M."/>
            <person name="Lipzen A."/>
            <person name="Salamov A."/>
            <person name="Henrissat B."/>
            <person name="Wiebenga A."/>
            <person name="De vries R.P."/>
            <person name="Grigoriev I.V."/>
            <person name="Mortensen U.H."/>
            <person name="Andersen M.R."/>
            <person name="Baker S.E."/>
        </authorList>
    </citation>
    <scope>NUCLEOTIDE SEQUENCE [LARGE SCALE GENOMIC DNA]</scope>
    <source>
        <strain evidence="2 3">CBS 139.54b</strain>
    </source>
</reference>
<feature type="compositionally biased region" description="Basic and acidic residues" evidence="1">
    <location>
        <begin position="14"/>
        <end position="26"/>
    </location>
</feature>
<gene>
    <name evidence="2" type="ORF">BDQ94DRAFT_141656</name>
</gene>
<evidence type="ECO:0000313" key="3">
    <source>
        <dbReference type="Proteomes" id="UP000253729"/>
    </source>
</evidence>
<proteinExistence type="predicted"/>
<evidence type="ECO:0000313" key="2">
    <source>
        <dbReference type="EMBL" id="RDH34522.1"/>
    </source>
</evidence>
<organism evidence="2 3">
    <name type="scientific">Aspergillus welwitschiae</name>
    <dbReference type="NCBI Taxonomy" id="1341132"/>
    <lineage>
        <taxon>Eukaryota</taxon>
        <taxon>Fungi</taxon>
        <taxon>Dikarya</taxon>
        <taxon>Ascomycota</taxon>
        <taxon>Pezizomycotina</taxon>
        <taxon>Eurotiomycetes</taxon>
        <taxon>Eurotiomycetidae</taxon>
        <taxon>Eurotiales</taxon>
        <taxon>Aspergillaceae</taxon>
        <taxon>Aspergillus</taxon>
        <taxon>Aspergillus subgen. Circumdati</taxon>
    </lineage>
</organism>
<accession>A0A3F3Q6H6</accession>
<dbReference type="GeneID" id="38134227"/>
<dbReference type="RefSeq" id="XP_026627544.1">
    <property type="nucleotide sequence ID" value="XM_026765871.1"/>
</dbReference>
<dbReference type="Proteomes" id="UP000253729">
    <property type="component" value="Unassembled WGS sequence"/>
</dbReference>
<name>A0A3F3Q6H6_9EURO</name>
<dbReference type="EMBL" id="KZ852043">
    <property type="protein sequence ID" value="RDH34522.1"/>
    <property type="molecule type" value="Genomic_DNA"/>
</dbReference>
<keyword evidence="3" id="KW-1185">Reference proteome</keyword>
<protein>
    <submittedName>
        <fullName evidence="2">Uncharacterized protein</fullName>
    </submittedName>
</protein>
<sequence length="93" mass="10493">MGCWWEQGPVSSRDSSKNGEETKELIARGRQDKTKLKKNSRNGLWKKRLGTAIKLAGKMGRGEMERGLFGRTQTVTGRTVWQEVLRDSKVGTL</sequence>
<dbReference type="AlphaFoldDB" id="A0A3F3Q6H6"/>
<feature type="region of interest" description="Disordered" evidence="1">
    <location>
        <begin position="1"/>
        <end position="26"/>
    </location>
</feature>